<gene>
    <name evidence="2" type="ORF">DHEL01_v205282</name>
</gene>
<dbReference type="STRING" id="158607.A0A2P5I1I8"/>
<feature type="region of interest" description="Disordered" evidence="1">
    <location>
        <begin position="176"/>
        <end position="195"/>
    </location>
</feature>
<proteinExistence type="predicted"/>
<reference evidence="2" key="1">
    <citation type="submission" date="2017-09" db="EMBL/GenBank/DDBJ databases">
        <title>Polyketide synthases of a Diaporthe helianthi virulent isolate.</title>
        <authorList>
            <person name="Baroncelli R."/>
        </authorList>
    </citation>
    <scope>NUCLEOTIDE SEQUENCE [LARGE SCALE GENOMIC DNA]</scope>
    <source>
        <strain evidence="2">7/96</strain>
    </source>
</reference>
<dbReference type="Proteomes" id="UP000094444">
    <property type="component" value="Unassembled WGS sequence"/>
</dbReference>
<comment type="caution">
    <text evidence="2">The sequence shown here is derived from an EMBL/GenBank/DDBJ whole genome shotgun (WGS) entry which is preliminary data.</text>
</comment>
<organism evidence="2 3">
    <name type="scientific">Diaporthe helianthi</name>
    <dbReference type="NCBI Taxonomy" id="158607"/>
    <lineage>
        <taxon>Eukaryota</taxon>
        <taxon>Fungi</taxon>
        <taxon>Dikarya</taxon>
        <taxon>Ascomycota</taxon>
        <taxon>Pezizomycotina</taxon>
        <taxon>Sordariomycetes</taxon>
        <taxon>Sordariomycetidae</taxon>
        <taxon>Diaporthales</taxon>
        <taxon>Diaporthaceae</taxon>
        <taxon>Diaporthe</taxon>
    </lineage>
</organism>
<dbReference type="PANTHER" id="PTHR47842:SF1">
    <property type="entry name" value="DUF676 DOMAIN-CONTAINING PROTEIN"/>
    <property type="match status" value="1"/>
</dbReference>
<accession>A0A2P5I1I8</accession>
<feature type="region of interest" description="Disordered" evidence="1">
    <location>
        <begin position="479"/>
        <end position="519"/>
    </location>
</feature>
<dbReference type="AlphaFoldDB" id="A0A2P5I1I8"/>
<feature type="region of interest" description="Disordered" evidence="1">
    <location>
        <begin position="259"/>
        <end position="304"/>
    </location>
</feature>
<keyword evidence="3" id="KW-1185">Reference proteome</keyword>
<evidence type="ECO:0008006" key="4">
    <source>
        <dbReference type="Google" id="ProtNLM"/>
    </source>
</evidence>
<feature type="compositionally biased region" description="Low complexity" evidence="1">
    <location>
        <begin position="285"/>
        <end position="304"/>
    </location>
</feature>
<dbReference type="PANTHER" id="PTHR47842">
    <property type="entry name" value="EXPRESSED PROTEIN"/>
    <property type="match status" value="1"/>
</dbReference>
<dbReference type="SUPFAM" id="SSF53474">
    <property type="entry name" value="alpha/beta-Hydrolases"/>
    <property type="match status" value="1"/>
</dbReference>
<evidence type="ECO:0000313" key="3">
    <source>
        <dbReference type="Proteomes" id="UP000094444"/>
    </source>
</evidence>
<evidence type="ECO:0000313" key="2">
    <source>
        <dbReference type="EMBL" id="POS76331.1"/>
    </source>
</evidence>
<feature type="compositionally biased region" description="Acidic residues" evidence="1">
    <location>
        <begin position="494"/>
        <end position="505"/>
    </location>
</feature>
<dbReference type="InterPro" id="IPR029058">
    <property type="entry name" value="AB_hydrolase_fold"/>
</dbReference>
<evidence type="ECO:0000256" key="1">
    <source>
        <dbReference type="SAM" id="MobiDB-lite"/>
    </source>
</evidence>
<dbReference type="InParanoid" id="A0A2P5I1I8"/>
<dbReference type="Gene3D" id="3.40.50.1820">
    <property type="entry name" value="alpha/beta hydrolase"/>
    <property type="match status" value="1"/>
</dbReference>
<dbReference type="EMBL" id="MAVT02000382">
    <property type="protein sequence ID" value="POS76331.1"/>
    <property type="molecule type" value="Genomic_DNA"/>
</dbReference>
<dbReference type="OrthoDB" id="442243at2759"/>
<sequence>MLVVVGSRSVLCKRSALQAAHMRFATSKQPFSFTWAHLRWVHKMKKTLLLCFIHGFKASAPPPHRAHSGQQGGEETFGHKYAFTRHLRDLVAQQLPKLDVQVLIYPKYETRGDLADCVSRFRDWLQEKVIDIEVNKGTPSPTVDPSVRVVLCGHSMGGIVAAETLIALTSERVIPPSSASGGSGDGNHTAAPAEGDTSVELNGLMFPYVQAVLSFDTPYLGISPGVVAHGAETHYSTASAALTQLSTLTSLWGAKGAADAGRGAQQQRGGGQEKKPVAAFPVTGNSNSNSNSNNNNNNKANDSSSTWGSWGKMALYAGAGAALAGSAAAAYLKRDQLTEGWTWVSSHLEFVGCLARGEELRRRVAYMARAQNELGVGFGVLYTRLGKGATALKQQVAEIGGTNMVGTVLGSQRTFCNLPSRRGGPEKLGHWEEAVNDQAGDETSAHMAMFEPKENPGYDKLSNTAAELIAKWTRNDWYESSTEGEIARDKETAPEGDMDLDSDEDISTKGEGVQNAPPS</sequence>
<protein>
    <recommendedName>
        <fullName evidence="4">DUF676 domain-containing protein</fullName>
    </recommendedName>
</protein>
<name>A0A2P5I1I8_DIAHE</name>